<evidence type="ECO:0000313" key="2">
    <source>
        <dbReference type="EMBL" id="KAF2105722.1"/>
    </source>
</evidence>
<gene>
    <name evidence="2" type="ORF">BDV96DRAFT_608014</name>
</gene>
<evidence type="ECO:0000256" key="1">
    <source>
        <dbReference type="SAM" id="MobiDB-lite"/>
    </source>
</evidence>
<reference evidence="2" key="1">
    <citation type="journal article" date="2020" name="Stud. Mycol.">
        <title>101 Dothideomycetes genomes: a test case for predicting lifestyles and emergence of pathogens.</title>
        <authorList>
            <person name="Haridas S."/>
            <person name="Albert R."/>
            <person name="Binder M."/>
            <person name="Bloem J."/>
            <person name="Labutti K."/>
            <person name="Salamov A."/>
            <person name="Andreopoulos B."/>
            <person name="Baker S."/>
            <person name="Barry K."/>
            <person name="Bills G."/>
            <person name="Bluhm B."/>
            <person name="Cannon C."/>
            <person name="Castanera R."/>
            <person name="Culley D."/>
            <person name="Daum C."/>
            <person name="Ezra D."/>
            <person name="Gonzalez J."/>
            <person name="Henrissat B."/>
            <person name="Kuo A."/>
            <person name="Liang C."/>
            <person name="Lipzen A."/>
            <person name="Lutzoni F."/>
            <person name="Magnuson J."/>
            <person name="Mondo S."/>
            <person name="Nolan M."/>
            <person name="Ohm R."/>
            <person name="Pangilinan J."/>
            <person name="Park H.-J."/>
            <person name="Ramirez L."/>
            <person name="Alfaro M."/>
            <person name="Sun H."/>
            <person name="Tritt A."/>
            <person name="Yoshinaga Y."/>
            <person name="Zwiers L.-H."/>
            <person name="Turgeon B."/>
            <person name="Goodwin S."/>
            <person name="Spatafora J."/>
            <person name="Crous P."/>
            <person name="Grigoriev I."/>
        </authorList>
    </citation>
    <scope>NUCLEOTIDE SEQUENCE</scope>
    <source>
        <strain evidence="2">CBS 627.86</strain>
    </source>
</reference>
<evidence type="ECO:0000313" key="3">
    <source>
        <dbReference type="Proteomes" id="UP000799770"/>
    </source>
</evidence>
<accession>A0A6A5YEK1</accession>
<feature type="region of interest" description="Disordered" evidence="1">
    <location>
        <begin position="57"/>
        <end position="77"/>
    </location>
</feature>
<name>A0A6A5YEK1_9PLEO</name>
<protein>
    <submittedName>
        <fullName evidence="2">Uncharacterized protein</fullName>
    </submittedName>
</protein>
<sequence>MHNSARGSPATPQLGRKRLHSDRLSSSRLAPFTADKPTAASSSISRIYDVLEPIPEETETMDEPAPTSVGKDKTTQGARKCTVTNEVTLPDAHHPVFVFDGQYPPLEYAEAIFVKLRQDLNTLQECDLLSKSFAVLKAYGRLANYLSVWDWIYRLERELEKDFKSVRRTLHILSIRGVVRIQRAVGLLSASEHDQPSDSDQKPKIPSATQLLELLHIDCYCRMITGHILSRAAT</sequence>
<feature type="region of interest" description="Disordered" evidence="1">
    <location>
        <begin position="1"/>
        <end position="39"/>
    </location>
</feature>
<dbReference type="EMBL" id="ML977373">
    <property type="protein sequence ID" value="KAF2105722.1"/>
    <property type="molecule type" value="Genomic_DNA"/>
</dbReference>
<keyword evidence="3" id="KW-1185">Reference proteome</keyword>
<proteinExistence type="predicted"/>
<organism evidence="2 3">
    <name type="scientific">Lophiotrema nucula</name>
    <dbReference type="NCBI Taxonomy" id="690887"/>
    <lineage>
        <taxon>Eukaryota</taxon>
        <taxon>Fungi</taxon>
        <taxon>Dikarya</taxon>
        <taxon>Ascomycota</taxon>
        <taxon>Pezizomycotina</taxon>
        <taxon>Dothideomycetes</taxon>
        <taxon>Pleosporomycetidae</taxon>
        <taxon>Pleosporales</taxon>
        <taxon>Lophiotremataceae</taxon>
        <taxon>Lophiotrema</taxon>
    </lineage>
</organism>
<dbReference type="AlphaFoldDB" id="A0A6A5YEK1"/>
<dbReference type="Proteomes" id="UP000799770">
    <property type="component" value="Unassembled WGS sequence"/>
</dbReference>